<evidence type="ECO:0000256" key="4">
    <source>
        <dbReference type="ARBA" id="ARBA00023098"/>
    </source>
</evidence>
<protein>
    <submittedName>
        <fullName evidence="7">SDR family oxidoreductase</fullName>
    </submittedName>
</protein>
<keyword evidence="5" id="KW-0753">Steroid metabolism</keyword>
<evidence type="ECO:0000256" key="3">
    <source>
        <dbReference type="ARBA" id="ARBA00023027"/>
    </source>
</evidence>
<sequence>MVLDSRSLPHDAGFSVSKNQGQGPGTILNTASVAGLRAGLGQHAYTAAKHAVVGLTQSAAVELRGYGIRVNALAPGGVATPLLTDVITGGDMESVRSALESSYGRAPTPADVAAGAVFLLSDEGWLANGSILVLDGANDVPADRALDRFARQ</sequence>
<reference evidence="7 8" key="1">
    <citation type="submission" date="2019-10" db="EMBL/GenBank/DDBJ databases">
        <title>Georgenia wutianyii sp. nov. and Georgenia yuyongxinii sp. nov. isolated from plateau pika (Ochotona curzoniae) in the Qinghai-Tibet plateau of China.</title>
        <authorList>
            <person name="Tian Z."/>
        </authorList>
    </citation>
    <scope>NUCLEOTIDE SEQUENCE [LARGE SCALE GENOMIC DNA]</scope>
    <source>
        <strain evidence="7 8">JCM 15130</strain>
    </source>
</reference>
<dbReference type="Proteomes" id="UP000429644">
    <property type="component" value="Unassembled WGS sequence"/>
</dbReference>
<dbReference type="PRINTS" id="PR00081">
    <property type="entry name" value="GDHRDH"/>
</dbReference>
<dbReference type="GO" id="GO:0008202">
    <property type="term" value="P:steroid metabolic process"/>
    <property type="evidence" value="ECO:0007669"/>
    <property type="project" value="UniProtKB-KW"/>
</dbReference>
<comment type="similarity">
    <text evidence="1">Belongs to the short-chain dehydrogenases/reductases (SDR) family.</text>
</comment>
<proteinExistence type="inferred from homology"/>
<dbReference type="GO" id="GO:0016491">
    <property type="term" value="F:oxidoreductase activity"/>
    <property type="evidence" value="ECO:0007669"/>
    <property type="project" value="UniProtKB-KW"/>
</dbReference>
<dbReference type="PANTHER" id="PTHR43180:SF28">
    <property type="entry name" value="NAD(P)-BINDING ROSSMANN-FOLD SUPERFAMILY PROTEIN"/>
    <property type="match status" value="1"/>
</dbReference>
<evidence type="ECO:0000256" key="1">
    <source>
        <dbReference type="ARBA" id="ARBA00006484"/>
    </source>
</evidence>
<comment type="caution">
    <text evidence="7">The sequence shown here is derived from an EMBL/GenBank/DDBJ whole genome shotgun (WGS) entry which is preliminary data.</text>
</comment>
<dbReference type="InterPro" id="IPR036291">
    <property type="entry name" value="NAD(P)-bd_dom_sf"/>
</dbReference>
<keyword evidence="8" id="KW-1185">Reference proteome</keyword>
<evidence type="ECO:0000256" key="2">
    <source>
        <dbReference type="ARBA" id="ARBA00023002"/>
    </source>
</evidence>
<name>A0A7J9V0S7_9MICO</name>
<keyword evidence="2" id="KW-0560">Oxidoreductase</keyword>
<accession>A0A7J9V0S7</accession>
<dbReference type="PRINTS" id="PR00080">
    <property type="entry name" value="SDRFAMILY"/>
</dbReference>
<dbReference type="SUPFAM" id="SSF51735">
    <property type="entry name" value="NAD(P)-binding Rossmann-fold domains"/>
    <property type="match status" value="1"/>
</dbReference>
<dbReference type="PANTHER" id="PTHR43180">
    <property type="entry name" value="3-OXOACYL-(ACYL-CARRIER-PROTEIN) REDUCTASE (AFU_ORTHOLOGUE AFUA_6G11210)"/>
    <property type="match status" value="1"/>
</dbReference>
<feature type="region of interest" description="Disordered" evidence="6">
    <location>
        <begin position="1"/>
        <end position="21"/>
    </location>
</feature>
<dbReference type="OrthoDB" id="7064009at2"/>
<evidence type="ECO:0000313" key="8">
    <source>
        <dbReference type="Proteomes" id="UP000429644"/>
    </source>
</evidence>
<dbReference type="InterPro" id="IPR020904">
    <property type="entry name" value="Sc_DH/Rdtase_CS"/>
</dbReference>
<dbReference type="Gene3D" id="3.40.50.720">
    <property type="entry name" value="NAD(P)-binding Rossmann-like Domain"/>
    <property type="match status" value="1"/>
</dbReference>
<dbReference type="EMBL" id="WHPD01003778">
    <property type="protein sequence ID" value="MPV90487.1"/>
    <property type="molecule type" value="Genomic_DNA"/>
</dbReference>
<dbReference type="PROSITE" id="PS00061">
    <property type="entry name" value="ADH_SHORT"/>
    <property type="match status" value="1"/>
</dbReference>
<keyword evidence="4" id="KW-0443">Lipid metabolism</keyword>
<keyword evidence="3" id="KW-0520">NAD</keyword>
<dbReference type="InterPro" id="IPR002347">
    <property type="entry name" value="SDR_fam"/>
</dbReference>
<organism evidence="7 8">
    <name type="scientific">Georgenia ruanii</name>
    <dbReference type="NCBI Taxonomy" id="348442"/>
    <lineage>
        <taxon>Bacteria</taxon>
        <taxon>Bacillati</taxon>
        <taxon>Actinomycetota</taxon>
        <taxon>Actinomycetes</taxon>
        <taxon>Micrococcales</taxon>
        <taxon>Bogoriellaceae</taxon>
        <taxon>Georgenia</taxon>
    </lineage>
</organism>
<dbReference type="Pfam" id="PF13561">
    <property type="entry name" value="adh_short_C2"/>
    <property type="match status" value="1"/>
</dbReference>
<evidence type="ECO:0000313" key="7">
    <source>
        <dbReference type="EMBL" id="MPV90487.1"/>
    </source>
</evidence>
<dbReference type="AlphaFoldDB" id="A0A7J9V0S7"/>
<evidence type="ECO:0000256" key="5">
    <source>
        <dbReference type="ARBA" id="ARBA00023221"/>
    </source>
</evidence>
<evidence type="ECO:0000256" key="6">
    <source>
        <dbReference type="SAM" id="MobiDB-lite"/>
    </source>
</evidence>
<gene>
    <name evidence="7" type="ORF">GB882_17585</name>
</gene>